<accession>A0A4S4DC36</accession>
<dbReference type="Proteomes" id="UP000306102">
    <property type="component" value="Unassembled WGS sequence"/>
</dbReference>
<protein>
    <recommendedName>
        <fullName evidence="5">WAT1-related protein</fullName>
    </recommendedName>
</protein>
<feature type="transmembrane region" description="Helical" evidence="2">
    <location>
        <begin position="188"/>
        <end position="208"/>
    </location>
</feature>
<keyword evidence="2" id="KW-0812">Transmembrane</keyword>
<reference evidence="3 4" key="1">
    <citation type="journal article" date="2018" name="Proc. Natl. Acad. Sci. U.S.A.">
        <title>Draft genome sequence of Camellia sinensis var. sinensis provides insights into the evolution of the tea genome and tea quality.</title>
        <authorList>
            <person name="Wei C."/>
            <person name="Yang H."/>
            <person name="Wang S."/>
            <person name="Zhao J."/>
            <person name="Liu C."/>
            <person name="Gao L."/>
            <person name="Xia E."/>
            <person name="Lu Y."/>
            <person name="Tai Y."/>
            <person name="She G."/>
            <person name="Sun J."/>
            <person name="Cao H."/>
            <person name="Tong W."/>
            <person name="Gao Q."/>
            <person name="Li Y."/>
            <person name="Deng W."/>
            <person name="Jiang X."/>
            <person name="Wang W."/>
            <person name="Chen Q."/>
            <person name="Zhang S."/>
            <person name="Li H."/>
            <person name="Wu J."/>
            <person name="Wang P."/>
            <person name="Li P."/>
            <person name="Shi C."/>
            <person name="Zheng F."/>
            <person name="Jian J."/>
            <person name="Huang B."/>
            <person name="Shan D."/>
            <person name="Shi M."/>
            <person name="Fang C."/>
            <person name="Yue Y."/>
            <person name="Li F."/>
            <person name="Li D."/>
            <person name="Wei S."/>
            <person name="Han B."/>
            <person name="Jiang C."/>
            <person name="Yin Y."/>
            <person name="Xia T."/>
            <person name="Zhang Z."/>
            <person name="Bennetzen J.L."/>
            <person name="Zhao S."/>
            <person name="Wan X."/>
        </authorList>
    </citation>
    <scope>NUCLEOTIDE SEQUENCE [LARGE SCALE GENOMIC DNA]</scope>
    <source>
        <strain evidence="4">cv. Shuchazao</strain>
        <tissue evidence="3">Leaf</tissue>
    </source>
</reference>
<evidence type="ECO:0000256" key="2">
    <source>
        <dbReference type="SAM" id="Phobius"/>
    </source>
</evidence>
<evidence type="ECO:0000313" key="3">
    <source>
        <dbReference type="EMBL" id="THG00161.1"/>
    </source>
</evidence>
<comment type="caution">
    <text evidence="3">The sequence shown here is derived from an EMBL/GenBank/DDBJ whole genome shotgun (WGS) entry which is preliminary data.</text>
</comment>
<name>A0A4S4DC36_CAMSN</name>
<gene>
    <name evidence="3" type="ORF">TEA_003354</name>
</gene>
<keyword evidence="2" id="KW-1133">Transmembrane helix</keyword>
<feature type="transmembrane region" description="Helical" evidence="2">
    <location>
        <begin position="220"/>
        <end position="238"/>
    </location>
</feature>
<evidence type="ECO:0008006" key="5">
    <source>
        <dbReference type="Google" id="ProtNLM"/>
    </source>
</evidence>
<feature type="region of interest" description="Disordered" evidence="1">
    <location>
        <begin position="32"/>
        <end position="51"/>
    </location>
</feature>
<proteinExistence type="predicted"/>
<sequence>MDIRFRFGSFLTPHNLWSTFSRIQKPLIKPCCSSRRDSQQNDDDDNNSNRDFEENPDGLWLKFQQNHNVLTKESKHCIQSDRENEKRTKVNMESDVPSFSLYVTWAIGFALCTARDWSKWKLGWNLRLLAKVSNMAPPMYINVPATFTLSVITYRDEAGIVHMHIERDLALWWREIGKIENTMHGLKSAMMVVVVQAALAGNSVLYKLASSIEMSMRVLIAYHFVFAAAFIVPFTLLLERSSSYTYEIEGKRGDGCKSS</sequence>
<dbReference type="EMBL" id="SDRB02011788">
    <property type="protein sequence ID" value="THG00161.1"/>
    <property type="molecule type" value="Genomic_DNA"/>
</dbReference>
<keyword evidence="4" id="KW-1185">Reference proteome</keyword>
<keyword evidence="2" id="KW-0472">Membrane</keyword>
<dbReference type="AlphaFoldDB" id="A0A4S4DC36"/>
<evidence type="ECO:0000313" key="4">
    <source>
        <dbReference type="Proteomes" id="UP000306102"/>
    </source>
</evidence>
<evidence type="ECO:0000256" key="1">
    <source>
        <dbReference type="SAM" id="MobiDB-lite"/>
    </source>
</evidence>
<organism evidence="3 4">
    <name type="scientific">Camellia sinensis var. sinensis</name>
    <name type="common">China tea</name>
    <dbReference type="NCBI Taxonomy" id="542762"/>
    <lineage>
        <taxon>Eukaryota</taxon>
        <taxon>Viridiplantae</taxon>
        <taxon>Streptophyta</taxon>
        <taxon>Embryophyta</taxon>
        <taxon>Tracheophyta</taxon>
        <taxon>Spermatophyta</taxon>
        <taxon>Magnoliopsida</taxon>
        <taxon>eudicotyledons</taxon>
        <taxon>Gunneridae</taxon>
        <taxon>Pentapetalae</taxon>
        <taxon>asterids</taxon>
        <taxon>Ericales</taxon>
        <taxon>Theaceae</taxon>
        <taxon>Camellia</taxon>
    </lineage>
</organism>